<evidence type="ECO:0000256" key="1">
    <source>
        <dbReference type="SAM" id="SignalP"/>
    </source>
</evidence>
<dbReference type="EMBL" id="BTSX01000002">
    <property type="protein sequence ID" value="GMS85761.1"/>
    <property type="molecule type" value="Genomic_DNA"/>
</dbReference>
<comment type="caution">
    <text evidence="3">The sequence shown here is derived from an EMBL/GenBank/DDBJ whole genome shotgun (WGS) entry which is preliminary data.</text>
</comment>
<feature type="non-terminal residue" evidence="3">
    <location>
        <position position="95"/>
    </location>
</feature>
<keyword evidence="1" id="KW-0732">Signal</keyword>
<dbReference type="EMBL" id="BTSX01000002">
    <property type="protein sequence ID" value="GMS85755.1"/>
    <property type="molecule type" value="Genomic_DNA"/>
</dbReference>
<feature type="non-terminal residue" evidence="3">
    <location>
        <position position="1"/>
    </location>
</feature>
<protein>
    <submittedName>
        <fullName evidence="3">Uncharacterized protein</fullName>
    </submittedName>
</protein>
<organism evidence="3 4">
    <name type="scientific">Pristionchus entomophagus</name>
    <dbReference type="NCBI Taxonomy" id="358040"/>
    <lineage>
        <taxon>Eukaryota</taxon>
        <taxon>Metazoa</taxon>
        <taxon>Ecdysozoa</taxon>
        <taxon>Nematoda</taxon>
        <taxon>Chromadorea</taxon>
        <taxon>Rhabditida</taxon>
        <taxon>Rhabditina</taxon>
        <taxon>Diplogasteromorpha</taxon>
        <taxon>Diplogasteroidea</taxon>
        <taxon>Neodiplogasteridae</taxon>
        <taxon>Pristionchus</taxon>
    </lineage>
</organism>
<gene>
    <name evidence="2" type="ORF">PENTCL1PPCAC_7930</name>
    <name evidence="3" type="ORF">PENTCL1PPCAC_7936</name>
</gene>
<dbReference type="AlphaFoldDB" id="A0AAV5T202"/>
<evidence type="ECO:0000313" key="3">
    <source>
        <dbReference type="EMBL" id="GMS85761.1"/>
    </source>
</evidence>
<sequence>GMNSELWLIIVMPLLCVVFGDECIKFSKGTYTTIEDCKNGCEYLYEVKDGQTRKLNGGCTRKSPNFAMDCSADGGITVYRCKGNRRNQVGYEMSE</sequence>
<evidence type="ECO:0000313" key="4">
    <source>
        <dbReference type="Proteomes" id="UP001432027"/>
    </source>
</evidence>
<evidence type="ECO:0000313" key="2">
    <source>
        <dbReference type="EMBL" id="GMS85755.1"/>
    </source>
</evidence>
<feature type="signal peptide" evidence="1">
    <location>
        <begin position="1"/>
        <end position="20"/>
    </location>
</feature>
<proteinExistence type="predicted"/>
<feature type="chain" id="PRO_5044714691" evidence="1">
    <location>
        <begin position="21"/>
        <end position="95"/>
    </location>
</feature>
<reference evidence="3" key="1">
    <citation type="submission" date="2023-10" db="EMBL/GenBank/DDBJ databases">
        <title>Genome assembly of Pristionchus species.</title>
        <authorList>
            <person name="Yoshida K."/>
            <person name="Sommer R.J."/>
        </authorList>
    </citation>
    <scope>NUCLEOTIDE SEQUENCE</scope>
    <source>
        <strain evidence="3">RS0144</strain>
    </source>
</reference>
<name>A0AAV5T202_9BILA</name>
<keyword evidence="4" id="KW-1185">Reference proteome</keyword>
<dbReference type="Proteomes" id="UP001432027">
    <property type="component" value="Unassembled WGS sequence"/>
</dbReference>
<accession>A0AAV5T202</accession>